<keyword evidence="8 14" id="KW-0067">ATP-binding</keyword>
<dbReference type="PANTHER" id="PTHR11777">
    <property type="entry name" value="ALANYL-TRNA SYNTHETASE"/>
    <property type="match status" value="1"/>
</dbReference>
<evidence type="ECO:0000256" key="4">
    <source>
        <dbReference type="ARBA" id="ARBA00022598"/>
    </source>
</evidence>
<dbReference type="InterPro" id="IPR023033">
    <property type="entry name" value="Ala_tRNA_ligase_euk/bac"/>
</dbReference>
<dbReference type="Pfam" id="PF02272">
    <property type="entry name" value="DHHA1"/>
    <property type="match status" value="1"/>
</dbReference>
<evidence type="ECO:0000256" key="11">
    <source>
        <dbReference type="ARBA" id="ARBA00023146"/>
    </source>
</evidence>
<evidence type="ECO:0000256" key="8">
    <source>
        <dbReference type="ARBA" id="ARBA00022840"/>
    </source>
</evidence>
<evidence type="ECO:0000259" key="15">
    <source>
        <dbReference type="PROSITE" id="PS50860"/>
    </source>
</evidence>
<dbReference type="Gene3D" id="3.30.54.20">
    <property type="match status" value="1"/>
</dbReference>
<keyword evidence="3 14" id="KW-0820">tRNA-binding</keyword>
<feature type="binding site" evidence="14">
    <location>
        <position position="586"/>
    </location>
    <ligand>
        <name>Zn(2+)</name>
        <dbReference type="ChEBI" id="CHEBI:29105"/>
    </ligand>
</feature>
<dbReference type="SUPFAM" id="SSF101353">
    <property type="entry name" value="Putative anticodon-binding domain of alanyl-tRNA synthetase (AlaRS)"/>
    <property type="match status" value="1"/>
</dbReference>
<evidence type="ECO:0000256" key="14">
    <source>
        <dbReference type="HAMAP-Rule" id="MF_00036"/>
    </source>
</evidence>
<dbReference type="GO" id="GO:0002161">
    <property type="term" value="F:aminoacyl-tRNA deacylase activity"/>
    <property type="evidence" value="ECO:0007669"/>
    <property type="project" value="TreeGrafter"/>
</dbReference>
<dbReference type="EMBL" id="JAFLCK010000023">
    <property type="protein sequence ID" value="MBN8661662.1"/>
    <property type="molecule type" value="Genomic_DNA"/>
</dbReference>
<dbReference type="GO" id="GO:0006419">
    <property type="term" value="P:alanyl-tRNA aminoacylation"/>
    <property type="evidence" value="ECO:0007669"/>
    <property type="project" value="UniProtKB-UniRule"/>
</dbReference>
<dbReference type="Pfam" id="PF01411">
    <property type="entry name" value="tRNA-synt_2c"/>
    <property type="match status" value="1"/>
</dbReference>
<dbReference type="GO" id="GO:0005524">
    <property type="term" value="F:ATP binding"/>
    <property type="evidence" value="ECO:0007669"/>
    <property type="project" value="UniProtKB-UniRule"/>
</dbReference>
<dbReference type="Gene3D" id="2.40.30.130">
    <property type="match status" value="1"/>
</dbReference>
<dbReference type="InterPro" id="IPR012947">
    <property type="entry name" value="tRNA_SAD"/>
</dbReference>
<dbReference type="PROSITE" id="PS50860">
    <property type="entry name" value="AA_TRNA_LIGASE_II_ALA"/>
    <property type="match status" value="1"/>
</dbReference>
<dbReference type="SUPFAM" id="SSF55681">
    <property type="entry name" value="Class II aaRS and biotin synthetases"/>
    <property type="match status" value="1"/>
</dbReference>
<dbReference type="AlphaFoldDB" id="A0A8J7PHW0"/>
<keyword evidence="6 14" id="KW-0547">Nucleotide-binding</keyword>
<keyword evidence="4 14" id="KW-0436">Ligase</keyword>
<evidence type="ECO:0000256" key="5">
    <source>
        <dbReference type="ARBA" id="ARBA00022723"/>
    </source>
</evidence>
<proteinExistence type="inferred from homology"/>
<dbReference type="Proteomes" id="UP000664277">
    <property type="component" value="Unassembled WGS sequence"/>
</dbReference>
<dbReference type="FunFam" id="3.30.980.10:FF:000004">
    <property type="entry name" value="Alanine--tRNA ligase, cytoplasmic"/>
    <property type="match status" value="1"/>
</dbReference>
<dbReference type="GO" id="GO:0005829">
    <property type="term" value="C:cytosol"/>
    <property type="evidence" value="ECO:0007669"/>
    <property type="project" value="TreeGrafter"/>
</dbReference>
<dbReference type="GO" id="GO:0008270">
    <property type="term" value="F:zinc ion binding"/>
    <property type="evidence" value="ECO:0007669"/>
    <property type="project" value="UniProtKB-UniRule"/>
</dbReference>
<dbReference type="Gene3D" id="3.30.980.10">
    <property type="entry name" value="Threonyl-trna Synthetase, Chain A, domain 2"/>
    <property type="match status" value="1"/>
</dbReference>
<keyword evidence="9 14" id="KW-0694">RNA-binding</keyword>
<comment type="function">
    <text evidence="12 14">Catalyzes the attachment of alanine to tRNA(Ala) in a two-step reaction: alanine is first activated by ATP to form Ala-AMP and then transferred to the acceptor end of tRNA(Ala). Also edits incorrectly charged Ser-tRNA(Ala) and Gly-tRNA(Ala) via its editing domain.</text>
</comment>
<keyword evidence="14" id="KW-0963">Cytoplasm</keyword>
<dbReference type="Gene3D" id="3.30.930.10">
    <property type="entry name" value="Bira Bifunctional Protein, Domain 2"/>
    <property type="match status" value="1"/>
</dbReference>
<feature type="binding site" evidence="14">
    <location>
        <position position="590"/>
    </location>
    <ligand>
        <name>Zn(2+)</name>
        <dbReference type="ChEBI" id="CHEBI:29105"/>
    </ligand>
</feature>
<dbReference type="InterPro" id="IPR009000">
    <property type="entry name" value="Transl_B-barrel_sf"/>
</dbReference>
<protein>
    <recommendedName>
        <fullName evidence="14">Alanine--tRNA ligase</fullName>
        <ecNumber evidence="14">6.1.1.7</ecNumber>
    </recommendedName>
    <alternativeName>
        <fullName evidence="14">Alanyl-tRNA synthetase</fullName>
        <shortName evidence="14">AlaRS</shortName>
    </alternativeName>
</protein>
<comment type="catalytic activity">
    <reaction evidence="13 14">
        <text>tRNA(Ala) + L-alanine + ATP = L-alanyl-tRNA(Ala) + AMP + diphosphate</text>
        <dbReference type="Rhea" id="RHEA:12540"/>
        <dbReference type="Rhea" id="RHEA-COMP:9657"/>
        <dbReference type="Rhea" id="RHEA-COMP:9923"/>
        <dbReference type="ChEBI" id="CHEBI:30616"/>
        <dbReference type="ChEBI" id="CHEBI:33019"/>
        <dbReference type="ChEBI" id="CHEBI:57972"/>
        <dbReference type="ChEBI" id="CHEBI:78442"/>
        <dbReference type="ChEBI" id="CHEBI:78497"/>
        <dbReference type="ChEBI" id="CHEBI:456215"/>
        <dbReference type="EC" id="6.1.1.7"/>
    </reaction>
</comment>
<organism evidence="16 17">
    <name type="scientific">Candidatus Obscuribacter phosphatis</name>
    <dbReference type="NCBI Taxonomy" id="1906157"/>
    <lineage>
        <taxon>Bacteria</taxon>
        <taxon>Bacillati</taxon>
        <taxon>Candidatus Melainabacteria</taxon>
        <taxon>Candidatus Obscuribacterales</taxon>
        <taxon>Candidatus Obscuribacteraceae</taxon>
        <taxon>Candidatus Obscuribacter</taxon>
    </lineage>
</organism>
<evidence type="ECO:0000313" key="16">
    <source>
        <dbReference type="EMBL" id="MBN8661662.1"/>
    </source>
</evidence>
<evidence type="ECO:0000256" key="13">
    <source>
        <dbReference type="ARBA" id="ARBA00048300"/>
    </source>
</evidence>
<sequence>MALTGNEIRDKFVSYFENKRGHLHLPSSSLIPDNPTLLLTSAGMVQFVPIFLGQAKPTEPPRVVTVQKCARAGGKDSDIENIGRTSRHHSFFEMLGNFSFGDYFKKEVIPWAWEFVTKELGLEPEKLYVTIFQGDEQNPPDDEAFEIWNKVVGVPAERIYRMSRKDNFWGPPGPTGPCGPCSEIYYDRGPDYGPESFDDYCYKGVEGDRYMEFWNLVFMELYKDEEGKFSPLEKKNVDTGSGLERVALILQGKNNTFETDLFFPILEKVSSLAAVPYRGGINNGPWNLSQETKQDSYLKIIADHARAVTFLVSDGIRTSNVGRGYVLRFIIRRAARFGRLLGITEPFIYKLVDEVVKIYGHFYKELVAQKESTVQVIKEEEERFAKTIERGTSLLNDMLGAEGKILAGEDVFNLYATYGFPIELTAEIAQEHGKTVDMDGFAKARAKHEEVSSVGKFNVIITGEEALGKVLKEHGATEFTGYGKLRSEATILAIIGKDGNLLREISEGEEADIILNCTPFYGESGGQLGDTGYLKNEDGILQVLNTKKHEGLHIHRVRSISGVIADGAKVNADVDASRRKETMLHHSSAHVFHAAVRQIFGKEVVQAGSQVGPAAMRFDFTLSKQPSKAELAQVENLMNTWVRTASPVKTTEMSIDEAKQTGAIAMFGEKYGDRVRVVQMGDFSLEFCGGTHVANTAEIGQIKIISEGSISQGVRRVEALSGEKAWNYISDQLRHLTDATDRLKIKPAELGSQIDRLQDNLKQKEKQLQVLEEKLAVARIPELIAKASKMGETTVVAQAVQDISPTSLKSLAENLKNRENLAVLLAAPQPDGGVSLVAAFSPELVKKGLNAGKVASEVAQILGGKGGGRPDIAQAGGKEPEKVSEALNRFNQIVSKLLAV</sequence>
<dbReference type="PRINTS" id="PR00980">
    <property type="entry name" value="TRNASYNTHALA"/>
</dbReference>
<comment type="caution">
    <text evidence="16">The sequence shown here is derived from an EMBL/GenBank/DDBJ whole genome shotgun (WGS) entry which is preliminary data.</text>
</comment>
<keyword evidence="7 14" id="KW-0862">Zinc</keyword>
<evidence type="ECO:0000256" key="3">
    <source>
        <dbReference type="ARBA" id="ARBA00022555"/>
    </source>
</evidence>
<reference evidence="16" key="1">
    <citation type="submission" date="2021-02" db="EMBL/GenBank/DDBJ databases">
        <title>Genome-Resolved Metagenomics of a Microbial Community Performing Photosynthetic Biological Nutrient Removal.</title>
        <authorList>
            <person name="Mcdaniel E.A."/>
        </authorList>
    </citation>
    <scope>NUCLEOTIDE SEQUENCE</scope>
    <source>
        <strain evidence="16">UWPOB_OBS1</strain>
    </source>
</reference>
<dbReference type="SUPFAM" id="SSF55186">
    <property type="entry name" value="ThrRS/AlaRS common domain"/>
    <property type="match status" value="1"/>
</dbReference>
<dbReference type="FunFam" id="3.10.310.40:FF:000001">
    <property type="entry name" value="Alanine--tRNA ligase"/>
    <property type="match status" value="1"/>
</dbReference>
<evidence type="ECO:0000313" key="17">
    <source>
        <dbReference type="Proteomes" id="UP000664277"/>
    </source>
</evidence>
<dbReference type="InterPro" id="IPR018163">
    <property type="entry name" value="Thr/Ala-tRNA-synth_IIc_edit"/>
</dbReference>
<evidence type="ECO:0000256" key="2">
    <source>
        <dbReference type="ARBA" id="ARBA00008226"/>
    </source>
</evidence>
<dbReference type="Pfam" id="PF07973">
    <property type="entry name" value="tRNA_SAD"/>
    <property type="match status" value="1"/>
</dbReference>
<dbReference type="SMART" id="SM00863">
    <property type="entry name" value="tRNA_SAD"/>
    <property type="match status" value="1"/>
</dbReference>
<dbReference type="InterPro" id="IPR002318">
    <property type="entry name" value="Ala-tRNA-lgiase_IIc"/>
</dbReference>
<dbReference type="GO" id="GO:0000049">
    <property type="term" value="F:tRNA binding"/>
    <property type="evidence" value="ECO:0007669"/>
    <property type="project" value="UniProtKB-KW"/>
</dbReference>
<dbReference type="CDD" id="cd00673">
    <property type="entry name" value="AlaRS_core"/>
    <property type="match status" value="1"/>
</dbReference>
<dbReference type="FunFam" id="3.30.54.20:FF:000001">
    <property type="entry name" value="Alanine--tRNA ligase"/>
    <property type="match status" value="1"/>
</dbReference>
<dbReference type="FunFam" id="2.40.30.130:FF:000001">
    <property type="entry name" value="Alanine--tRNA ligase"/>
    <property type="match status" value="1"/>
</dbReference>
<evidence type="ECO:0000256" key="6">
    <source>
        <dbReference type="ARBA" id="ARBA00022741"/>
    </source>
</evidence>
<dbReference type="InterPro" id="IPR050058">
    <property type="entry name" value="Ala-tRNA_ligase"/>
</dbReference>
<dbReference type="EC" id="6.1.1.7" evidence="14"/>
<dbReference type="InterPro" id="IPR018164">
    <property type="entry name" value="Ala-tRNA-synth_IIc_N"/>
</dbReference>
<comment type="subcellular location">
    <subcellularLocation>
        <location evidence="1 14">Cytoplasm</location>
    </subcellularLocation>
</comment>
<name>A0A8J7PHW0_9BACT</name>
<dbReference type="Gene3D" id="6.10.250.550">
    <property type="match status" value="1"/>
</dbReference>
<keyword evidence="5 14" id="KW-0479">Metal-binding</keyword>
<dbReference type="InterPro" id="IPR018165">
    <property type="entry name" value="Ala-tRNA-synth_IIc_core"/>
</dbReference>
<accession>A0A8J7PHW0</accession>
<feature type="binding site" evidence="14">
    <location>
        <position position="688"/>
    </location>
    <ligand>
        <name>Zn(2+)</name>
        <dbReference type="ChEBI" id="CHEBI:29105"/>
    </ligand>
</feature>
<evidence type="ECO:0000256" key="1">
    <source>
        <dbReference type="ARBA" id="ARBA00004496"/>
    </source>
</evidence>
<evidence type="ECO:0000256" key="10">
    <source>
        <dbReference type="ARBA" id="ARBA00022917"/>
    </source>
</evidence>
<dbReference type="FunFam" id="3.30.930.10:FF:000004">
    <property type="entry name" value="Alanine--tRNA ligase"/>
    <property type="match status" value="1"/>
</dbReference>
<keyword evidence="11 14" id="KW-0030">Aminoacyl-tRNA synthetase</keyword>
<feature type="domain" description="Alanyl-transfer RNA synthetases family profile" evidence="15">
    <location>
        <begin position="3"/>
        <end position="731"/>
    </location>
</feature>
<feature type="binding site" evidence="14">
    <location>
        <position position="692"/>
    </location>
    <ligand>
        <name>Zn(2+)</name>
        <dbReference type="ChEBI" id="CHEBI:29105"/>
    </ligand>
</feature>
<comment type="cofactor">
    <cofactor evidence="14">
        <name>Zn(2+)</name>
        <dbReference type="ChEBI" id="CHEBI:29105"/>
    </cofactor>
    <text evidence="14">Binds 1 zinc ion per subunit.</text>
</comment>
<comment type="similarity">
    <text evidence="2 14">Belongs to the class-II aminoacyl-tRNA synthetase family.</text>
</comment>
<keyword evidence="10 14" id="KW-0648">Protein biosynthesis</keyword>
<dbReference type="PANTHER" id="PTHR11777:SF9">
    <property type="entry name" value="ALANINE--TRNA LIGASE, CYTOPLASMIC"/>
    <property type="match status" value="1"/>
</dbReference>
<evidence type="ECO:0000256" key="9">
    <source>
        <dbReference type="ARBA" id="ARBA00022884"/>
    </source>
</evidence>
<dbReference type="InterPro" id="IPR003156">
    <property type="entry name" value="DHHA1_dom"/>
</dbReference>
<gene>
    <name evidence="14 16" type="primary">alaS</name>
    <name evidence="16" type="ORF">J0M35_14950</name>
</gene>
<dbReference type="NCBIfam" id="TIGR00344">
    <property type="entry name" value="alaS"/>
    <property type="match status" value="1"/>
</dbReference>
<evidence type="ECO:0000256" key="12">
    <source>
        <dbReference type="ARBA" id="ARBA00024779"/>
    </source>
</evidence>
<dbReference type="HAMAP" id="MF_00036_B">
    <property type="entry name" value="Ala_tRNA_synth_B"/>
    <property type="match status" value="1"/>
</dbReference>
<dbReference type="InterPro" id="IPR045864">
    <property type="entry name" value="aa-tRNA-synth_II/BPL/LPL"/>
</dbReference>
<dbReference type="SUPFAM" id="SSF50447">
    <property type="entry name" value="Translation proteins"/>
    <property type="match status" value="1"/>
</dbReference>
<dbReference type="GO" id="GO:0004813">
    <property type="term" value="F:alanine-tRNA ligase activity"/>
    <property type="evidence" value="ECO:0007669"/>
    <property type="project" value="UniProtKB-UniRule"/>
</dbReference>
<dbReference type="InterPro" id="IPR018162">
    <property type="entry name" value="Ala-tRNA-ligase_IIc_anticod-bd"/>
</dbReference>
<comment type="domain">
    <text evidence="14">Consists of three domains; the N-terminal catalytic domain, the editing domain and the C-terminal C-Ala domain. The editing domain removes incorrectly charged amino acids, while the C-Ala domain, along with tRNA(Ala), serves as a bridge to cooperatively bring together the editing and aminoacylation centers thus stimulating deacylation of misacylated tRNAs.</text>
</comment>
<evidence type="ECO:0000256" key="7">
    <source>
        <dbReference type="ARBA" id="ARBA00022833"/>
    </source>
</evidence>
<dbReference type="Gene3D" id="3.10.310.40">
    <property type="match status" value="1"/>
</dbReference>